<sequence length="56" mass="6121">MGTSDESPTFRRERDRTPAEQGRGRRLAARRIAVETPRDTGRFGGVFDGGENQAAG</sequence>
<protein>
    <submittedName>
        <fullName evidence="2">Uncharacterized protein</fullName>
    </submittedName>
</protein>
<dbReference type="EMBL" id="BMNH01000008">
    <property type="protein sequence ID" value="GGO69706.1"/>
    <property type="molecule type" value="Genomic_DNA"/>
</dbReference>
<evidence type="ECO:0000313" key="2">
    <source>
        <dbReference type="EMBL" id="GGO69706.1"/>
    </source>
</evidence>
<dbReference type="AlphaFoldDB" id="A0A917Z0K2"/>
<reference evidence="2" key="2">
    <citation type="submission" date="2020-09" db="EMBL/GenBank/DDBJ databases">
        <authorList>
            <person name="Sun Q."/>
            <person name="Zhou Y."/>
        </authorList>
    </citation>
    <scope>NUCLEOTIDE SEQUENCE</scope>
    <source>
        <strain evidence="2">CGMCC 4.7368</strain>
    </source>
</reference>
<gene>
    <name evidence="2" type="ORF">GCM10012289_31440</name>
</gene>
<name>A0A917Z0K2_9ACTN</name>
<organism evidence="2 3">
    <name type="scientific">Nonomuraea cavernae</name>
    <dbReference type="NCBI Taxonomy" id="2045107"/>
    <lineage>
        <taxon>Bacteria</taxon>
        <taxon>Bacillati</taxon>
        <taxon>Actinomycetota</taxon>
        <taxon>Actinomycetes</taxon>
        <taxon>Streptosporangiales</taxon>
        <taxon>Streptosporangiaceae</taxon>
        <taxon>Nonomuraea</taxon>
    </lineage>
</organism>
<evidence type="ECO:0000313" key="3">
    <source>
        <dbReference type="Proteomes" id="UP000646523"/>
    </source>
</evidence>
<feature type="compositionally biased region" description="Basic and acidic residues" evidence="1">
    <location>
        <begin position="32"/>
        <end position="41"/>
    </location>
</feature>
<proteinExistence type="predicted"/>
<comment type="caution">
    <text evidence="2">The sequence shown here is derived from an EMBL/GenBank/DDBJ whole genome shotgun (WGS) entry which is preliminary data.</text>
</comment>
<feature type="region of interest" description="Disordered" evidence="1">
    <location>
        <begin position="1"/>
        <end position="56"/>
    </location>
</feature>
<reference evidence="2" key="1">
    <citation type="journal article" date="2014" name="Int. J. Syst. Evol. Microbiol.">
        <title>Complete genome sequence of Corynebacterium casei LMG S-19264T (=DSM 44701T), isolated from a smear-ripened cheese.</title>
        <authorList>
            <consortium name="US DOE Joint Genome Institute (JGI-PGF)"/>
            <person name="Walter F."/>
            <person name="Albersmeier A."/>
            <person name="Kalinowski J."/>
            <person name="Ruckert C."/>
        </authorList>
    </citation>
    <scope>NUCLEOTIDE SEQUENCE</scope>
    <source>
        <strain evidence="2">CGMCC 4.7368</strain>
    </source>
</reference>
<accession>A0A917Z0K2</accession>
<feature type="compositionally biased region" description="Basic and acidic residues" evidence="1">
    <location>
        <begin position="8"/>
        <end position="18"/>
    </location>
</feature>
<evidence type="ECO:0000256" key="1">
    <source>
        <dbReference type="SAM" id="MobiDB-lite"/>
    </source>
</evidence>
<dbReference type="Proteomes" id="UP000646523">
    <property type="component" value="Unassembled WGS sequence"/>
</dbReference>
<keyword evidence="3" id="KW-1185">Reference proteome</keyword>